<dbReference type="InterPro" id="IPR047618">
    <property type="entry name" value="QOR-like"/>
</dbReference>
<keyword evidence="1" id="KW-0521">NADP</keyword>
<dbReference type="Pfam" id="PF08240">
    <property type="entry name" value="ADH_N"/>
    <property type="match status" value="1"/>
</dbReference>
<evidence type="ECO:0000313" key="4">
    <source>
        <dbReference type="EMBL" id="GGI06857.1"/>
    </source>
</evidence>
<dbReference type="InterPro" id="IPR036291">
    <property type="entry name" value="NAD(P)-bd_dom_sf"/>
</dbReference>
<dbReference type="Pfam" id="PF00107">
    <property type="entry name" value="ADH_zinc_N"/>
    <property type="match status" value="1"/>
</dbReference>
<reference evidence="4" key="1">
    <citation type="journal article" date="2014" name="Int. J. Syst. Evol. Microbiol.">
        <title>Complete genome sequence of Corynebacterium casei LMG S-19264T (=DSM 44701T), isolated from a smear-ripened cheese.</title>
        <authorList>
            <consortium name="US DOE Joint Genome Institute (JGI-PGF)"/>
            <person name="Walter F."/>
            <person name="Albersmeier A."/>
            <person name="Kalinowski J."/>
            <person name="Ruckert C."/>
        </authorList>
    </citation>
    <scope>NUCLEOTIDE SEQUENCE</scope>
    <source>
        <strain evidence="4">CGMCC 1.14988</strain>
    </source>
</reference>
<dbReference type="Gene3D" id="3.40.50.720">
    <property type="entry name" value="NAD(P)-binding Rossmann-like Domain"/>
    <property type="match status" value="1"/>
</dbReference>
<proteinExistence type="predicted"/>
<dbReference type="InterPro" id="IPR020843">
    <property type="entry name" value="ER"/>
</dbReference>
<organism evidence="4 5">
    <name type="scientific">Egicoccus halophilus</name>
    <dbReference type="NCBI Taxonomy" id="1670830"/>
    <lineage>
        <taxon>Bacteria</taxon>
        <taxon>Bacillati</taxon>
        <taxon>Actinomycetota</taxon>
        <taxon>Nitriliruptoria</taxon>
        <taxon>Egicoccales</taxon>
        <taxon>Egicoccaceae</taxon>
        <taxon>Egicoccus</taxon>
    </lineage>
</organism>
<evidence type="ECO:0000259" key="3">
    <source>
        <dbReference type="SMART" id="SM00829"/>
    </source>
</evidence>
<dbReference type="GO" id="GO:0008270">
    <property type="term" value="F:zinc ion binding"/>
    <property type="evidence" value="ECO:0007669"/>
    <property type="project" value="InterPro"/>
</dbReference>
<dbReference type="GO" id="GO:0003960">
    <property type="term" value="F:quinone reductase (NADPH) activity"/>
    <property type="evidence" value="ECO:0007669"/>
    <property type="project" value="InterPro"/>
</dbReference>
<reference evidence="4" key="2">
    <citation type="submission" date="2020-09" db="EMBL/GenBank/DDBJ databases">
        <authorList>
            <person name="Sun Q."/>
            <person name="Zhou Y."/>
        </authorList>
    </citation>
    <scope>NUCLEOTIDE SEQUENCE</scope>
    <source>
        <strain evidence="4">CGMCC 1.14988</strain>
    </source>
</reference>
<dbReference type="RefSeq" id="WP_130649120.1">
    <property type="nucleotide sequence ID" value="NZ_BMHA01000007.1"/>
</dbReference>
<dbReference type="GO" id="GO:0005829">
    <property type="term" value="C:cytosol"/>
    <property type="evidence" value="ECO:0007669"/>
    <property type="project" value="TreeGrafter"/>
</dbReference>
<protein>
    <submittedName>
        <fullName evidence="4">Alcohol dehydrogenase</fullName>
    </submittedName>
</protein>
<dbReference type="InterPro" id="IPR011032">
    <property type="entry name" value="GroES-like_sf"/>
</dbReference>
<dbReference type="AlphaFoldDB" id="A0A8J3AAZ2"/>
<dbReference type="GO" id="GO:0070402">
    <property type="term" value="F:NADPH binding"/>
    <property type="evidence" value="ECO:0007669"/>
    <property type="project" value="TreeGrafter"/>
</dbReference>
<dbReference type="Gene3D" id="3.90.180.10">
    <property type="entry name" value="Medium-chain alcohol dehydrogenases, catalytic domain"/>
    <property type="match status" value="1"/>
</dbReference>
<keyword evidence="5" id="KW-1185">Reference proteome</keyword>
<dbReference type="SMART" id="SM00829">
    <property type="entry name" value="PKS_ER"/>
    <property type="match status" value="1"/>
</dbReference>
<dbReference type="InterPro" id="IPR013149">
    <property type="entry name" value="ADH-like_C"/>
</dbReference>
<evidence type="ECO:0000256" key="1">
    <source>
        <dbReference type="ARBA" id="ARBA00022857"/>
    </source>
</evidence>
<dbReference type="CDD" id="cd05286">
    <property type="entry name" value="QOR2"/>
    <property type="match status" value="1"/>
</dbReference>
<name>A0A8J3AAZ2_9ACTN</name>
<keyword evidence="2" id="KW-0560">Oxidoreductase</keyword>
<accession>A0A8J3AAZ2</accession>
<dbReference type="InterPro" id="IPR013154">
    <property type="entry name" value="ADH-like_N"/>
</dbReference>
<dbReference type="PANTHER" id="PTHR48106:SF13">
    <property type="entry name" value="QUINONE OXIDOREDUCTASE-RELATED"/>
    <property type="match status" value="1"/>
</dbReference>
<dbReference type="InterPro" id="IPR002364">
    <property type="entry name" value="Quin_OxRdtase/zeta-crystal_CS"/>
</dbReference>
<dbReference type="OrthoDB" id="9780520at2"/>
<comment type="caution">
    <text evidence="4">The sequence shown here is derived from an EMBL/GenBank/DDBJ whole genome shotgun (WGS) entry which is preliminary data.</text>
</comment>
<feature type="domain" description="Enoyl reductase (ER)" evidence="3">
    <location>
        <begin position="10"/>
        <end position="320"/>
    </location>
</feature>
<dbReference type="Proteomes" id="UP000650511">
    <property type="component" value="Unassembled WGS sequence"/>
</dbReference>
<dbReference type="SUPFAM" id="SSF51735">
    <property type="entry name" value="NAD(P)-binding Rossmann-fold domains"/>
    <property type="match status" value="1"/>
</dbReference>
<evidence type="ECO:0000256" key="2">
    <source>
        <dbReference type="ARBA" id="ARBA00023002"/>
    </source>
</evidence>
<dbReference type="PANTHER" id="PTHR48106">
    <property type="entry name" value="QUINONE OXIDOREDUCTASE PIG3-RELATED"/>
    <property type="match status" value="1"/>
</dbReference>
<sequence length="322" mass="34504">MRAVRFHENGGPEVLRVEDADEPRPGPGELVVEVLAAGVNFVDTYQRSGAYPLELPSGLGLEGAGVVRAVGEGVEHRREGDRVAWADQLGSYAQLTSVAADRTVLVPEGVEPDLAAALMLQGLTAHYLTSSTYKLGSDDTALVYAAAGGVGRLLVQLAKRRGARVLACTSTDDKEAEVRRLGADEVIRYRDVDLVAAVREHTDGQGVDVAYDSVGRDTFAASLDALHPRGMLVLYGASSGKVEPLDPQVLNAKGSLYLTRPSLHDYVATSDALEWRANALFELVSQEQLEVHVHARHALDEVAQAHRDLESGQTAGKLLLQP</sequence>
<evidence type="ECO:0000313" key="5">
    <source>
        <dbReference type="Proteomes" id="UP000650511"/>
    </source>
</evidence>
<gene>
    <name evidence="4" type="ORF">GCM10011354_21190</name>
</gene>
<dbReference type="PROSITE" id="PS01162">
    <property type="entry name" value="QOR_ZETA_CRYSTAL"/>
    <property type="match status" value="1"/>
</dbReference>
<dbReference type="FunFam" id="3.40.50.720:FF:000053">
    <property type="entry name" value="Quinone oxidoreductase 1"/>
    <property type="match status" value="1"/>
</dbReference>
<dbReference type="GO" id="GO:0035925">
    <property type="term" value="F:mRNA 3'-UTR AU-rich region binding"/>
    <property type="evidence" value="ECO:0007669"/>
    <property type="project" value="TreeGrafter"/>
</dbReference>
<dbReference type="SUPFAM" id="SSF50129">
    <property type="entry name" value="GroES-like"/>
    <property type="match status" value="1"/>
</dbReference>
<dbReference type="EMBL" id="BMHA01000007">
    <property type="protein sequence ID" value="GGI06857.1"/>
    <property type="molecule type" value="Genomic_DNA"/>
</dbReference>